<dbReference type="CDD" id="cd00397">
    <property type="entry name" value="DNA_BRE_C"/>
    <property type="match status" value="1"/>
</dbReference>
<dbReference type="PANTHER" id="PTHR30349">
    <property type="entry name" value="PHAGE INTEGRASE-RELATED"/>
    <property type="match status" value="1"/>
</dbReference>
<gene>
    <name evidence="5" type="ORF">KPH14_010467</name>
</gene>
<keyword evidence="2" id="KW-0233">DNA recombination</keyword>
<accession>A0AAD9VTV0</accession>
<dbReference type="EMBL" id="JAIFRP010000021">
    <property type="protein sequence ID" value="KAK2585875.1"/>
    <property type="molecule type" value="Genomic_DNA"/>
</dbReference>
<dbReference type="GO" id="GO:0003677">
    <property type="term" value="F:DNA binding"/>
    <property type="evidence" value="ECO:0007669"/>
    <property type="project" value="UniProtKB-KW"/>
</dbReference>
<dbReference type="GO" id="GO:0015074">
    <property type="term" value="P:DNA integration"/>
    <property type="evidence" value="ECO:0007669"/>
    <property type="project" value="InterPro"/>
</dbReference>
<feature type="region of interest" description="Disordered" evidence="3">
    <location>
        <begin position="174"/>
        <end position="193"/>
    </location>
</feature>
<reference evidence="5" key="1">
    <citation type="submission" date="2021-08" db="EMBL/GenBank/DDBJ databases">
        <authorList>
            <person name="Misof B."/>
            <person name="Oliver O."/>
            <person name="Podsiadlowski L."/>
            <person name="Donath A."/>
            <person name="Peters R."/>
            <person name="Mayer C."/>
            <person name="Rust J."/>
            <person name="Gunkel S."/>
            <person name="Lesny P."/>
            <person name="Martin S."/>
            <person name="Oeyen J.P."/>
            <person name="Petersen M."/>
            <person name="Panagiotis P."/>
            <person name="Wilbrandt J."/>
            <person name="Tanja T."/>
        </authorList>
    </citation>
    <scope>NUCLEOTIDE SEQUENCE</scope>
    <source>
        <strain evidence="5">GBR_01_08_01A</strain>
        <tissue evidence="5">Thorax + abdomen</tissue>
    </source>
</reference>
<sequence length="235" mass="26116">MIRPLEVALIFGISGACRSNELVNVKLKDVKKEGNLLVVNLPDTKTKRPRTFVITEEFAKVVQKYSDLRPQNASTDRFFVNFQKGKCTSQVIGIHKFAKMPKEIAVYLKLDDPASYTGHAFRRTSATLLADNGANMTTLKRHGRWKSSNVAEGYIEEPLKNKSKIGNIISTADNFASAGPSEQNTNAPPPKRKKIETITSGKENSNTKLTVVNDKNSPTTQNFLFNNCTVVINQK</sequence>
<dbReference type="InterPro" id="IPR013762">
    <property type="entry name" value="Integrase-like_cat_sf"/>
</dbReference>
<evidence type="ECO:0000259" key="4">
    <source>
        <dbReference type="PROSITE" id="PS51898"/>
    </source>
</evidence>
<evidence type="ECO:0000256" key="3">
    <source>
        <dbReference type="SAM" id="MobiDB-lite"/>
    </source>
</evidence>
<proteinExistence type="predicted"/>
<keyword evidence="1" id="KW-0238">DNA-binding</keyword>
<evidence type="ECO:0000313" key="5">
    <source>
        <dbReference type="EMBL" id="KAK2585875.1"/>
    </source>
</evidence>
<dbReference type="InterPro" id="IPR050090">
    <property type="entry name" value="Tyrosine_recombinase_XerCD"/>
</dbReference>
<dbReference type="InterPro" id="IPR011010">
    <property type="entry name" value="DNA_brk_join_enz"/>
</dbReference>
<dbReference type="Pfam" id="PF00589">
    <property type="entry name" value="Phage_integrase"/>
    <property type="match status" value="1"/>
</dbReference>
<protein>
    <recommendedName>
        <fullName evidence="4">Tyr recombinase domain-containing protein</fullName>
    </recommendedName>
</protein>
<organism evidence="5 6">
    <name type="scientific">Odynerus spinipes</name>
    <dbReference type="NCBI Taxonomy" id="1348599"/>
    <lineage>
        <taxon>Eukaryota</taxon>
        <taxon>Metazoa</taxon>
        <taxon>Ecdysozoa</taxon>
        <taxon>Arthropoda</taxon>
        <taxon>Hexapoda</taxon>
        <taxon>Insecta</taxon>
        <taxon>Pterygota</taxon>
        <taxon>Neoptera</taxon>
        <taxon>Endopterygota</taxon>
        <taxon>Hymenoptera</taxon>
        <taxon>Apocrita</taxon>
        <taxon>Aculeata</taxon>
        <taxon>Vespoidea</taxon>
        <taxon>Vespidae</taxon>
        <taxon>Eumeninae</taxon>
        <taxon>Odynerus</taxon>
    </lineage>
</organism>
<dbReference type="PROSITE" id="PS51257">
    <property type="entry name" value="PROKAR_LIPOPROTEIN"/>
    <property type="match status" value="1"/>
</dbReference>
<dbReference type="PANTHER" id="PTHR30349:SF41">
    <property type="entry name" value="INTEGRASE_RECOMBINASE PROTEIN MJ0367-RELATED"/>
    <property type="match status" value="1"/>
</dbReference>
<evidence type="ECO:0000313" key="6">
    <source>
        <dbReference type="Proteomes" id="UP001258017"/>
    </source>
</evidence>
<reference evidence="5" key="2">
    <citation type="journal article" date="2023" name="Commun. Biol.">
        <title>Intrasexual cuticular hydrocarbon dimorphism in a wasp sheds light on hydrocarbon biosynthesis genes in Hymenoptera.</title>
        <authorList>
            <person name="Moris V.C."/>
            <person name="Podsiadlowski L."/>
            <person name="Martin S."/>
            <person name="Oeyen J.P."/>
            <person name="Donath A."/>
            <person name="Petersen M."/>
            <person name="Wilbrandt J."/>
            <person name="Misof B."/>
            <person name="Liedtke D."/>
            <person name="Thamm M."/>
            <person name="Scheiner R."/>
            <person name="Schmitt T."/>
            <person name="Niehuis O."/>
        </authorList>
    </citation>
    <scope>NUCLEOTIDE SEQUENCE</scope>
    <source>
        <strain evidence="5">GBR_01_08_01A</strain>
    </source>
</reference>
<dbReference type="SUPFAM" id="SSF56349">
    <property type="entry name" value="DNA breaking-rejoining enzymes"/>
    <property type="match status" value="1"/>
</dbReference>
<comment type="caution">
    <text evidence="5">The sequence shown here is derived from an EMBL/GenBank/DDBJ whole genome shotgun (WGS) entry which is preliminary data.</text>
</comment>
<keyword evidence="6" id="KW-1185">Reference proteome</keyword>
<dbReference type="Gene3D" id="1.10.443.10">
    <property type="entry name" value="Intergrase catalytic core"/>
    <property type="match status" value="1"/>
</dbReference>
<name>A0AAD9VTV0_9HYME</name>
<feature type="compositionally biased region" description="Polar residues" evidence="3">
    <location>
        <begin position="174"/>
        <end position="186"/>
    </location>
</feature>
<dbReference type="Proteomes" id="UP001258017">
    <property type="component" value="Unassembled WGS sequence"/>
</dbReference>
<dbReference type="GO" id="GO:0006310">
    <property type="term" value="P:DNA recombination"/>
    <property type="evidence" value="ECO:0007669"/>
    <property type="project" value="UniProtKB-KW"/>
</dbReference>
<feature type="domain" description="Tyr recombinase" evidence="4">
    <location>
        <begin position="1"/>
        <end position="170"/>
    </location>
</feature>
<dbReference type="PROSITE" id="PS51898">
    <property type="entry name" value="TYR_RECOMBINASE"/>
    <property type="match status" value="1"/>
</dbReference>
<evidence type="ECO:0000256" key="1">
    <source>
        <dbReference type="ARBA" id="ARBA00023125"/>
    </source>
</evidence>
<dbReference type="AlphaFoldDB" id="A0AAD9VTV0"/>
<evidence type="ECO:0000256" key="2">
    <source>
        <dbReference type="ARBA" id="ARBA00023172"/>
    </source>
</evidence>
<dbReference type="InterPro" id="IPR002104">
    <property type="entry name" value="Integrase_catalytic"/>
</dbReference>